<keyword evidence="1" id="KW-1133">Transmembrane helix</keyword>
<feature type="transmembrane region" description="Helical" evidence="1">
    <location>
        <begin position="159"/>
        <end position="179"/>
    </location>
</feature>
<comment type="caution">
    <text evidence="2">The sequence shown here is derived from an EMBL/GenBank/DDBJ whole genome shotgun (WGS) entry which is preliminary data.</text>
</comment>
<dbReference type="AlphaFoldDB" id="A0A6A4WG82"/>
<proteinExistence type="predicted"/>
<organism evidence="2 3">
    <name type="scientific">Amphibalanus amphitrite</name>
    <name type="common">Striped barnacle</name>
    <name type="synonym">Balanus amphitrite</name>
    <dbReference type="NCBI Taxonomy" id="1232801"/>
    <lineage>
        <taxon>Eukaryota</taxon>
        <taxon>Metazoa</taxon>
        <taxon>Ecdysozoa</taxon>
        <taxon>Arthropoda</taxon>
        <taxon>Crustacea</taxon>
        <taxon>Multicrustacea</taxon>
        <taxon>Cirripedia</taxon>
        <taxon>Thoracica</taxon>
        <taxon>Thoracicalcarea</taxon>
        <taxon>Balanomorpha</taxon>
        <taxon>Balanoidea</taxon>
        <taxon>Balanidae</taxon>
        <taxon>Amphibalaninae</taxon>
        <taxon>Amphibalanus</taxon>
    </lineage>
</organism>
<evidence type="ECO:0000256" key="1">
    <source>
        <dbReference type="SAM" id="Phobius"/>
    </source>
</evidence>
<gene>
    <name evidence="2" type="ORF">FJT64_025107</name>
</gene>
<dbReference type="OrthoDB" id="10011551at2759"/>
<dbReference type="EMBL" id="VIIS01001007">
    <property type="protein sequence ID" value="KAF0302824.1"/>
    <property type="molecule type" value="Genomic_DNA"/>
</dbReference>
<evidence type="ECO:0000313" key="2">
    <source>
        <dbReference type="EMBL" id="KAF0302824.1"/>
    </source>
</evidence>
<feature type="transmembrane region" description="Helical" evidence="1">
    <location>
        <begin position="81"/>
        <end position="100"/>
    </location>
</feature>
<reference evidence="2 3" key="1">
    <citation type="submission" date="2019-07" db="EMBL/GenBank/DDBJ databases">
        <title>Draft genome assembly of a fouling barnacle, Amphibalanus amphitrite (Darwin, 1854): The first reference genome for Thecostraca.</title>
        <authorList>
            <person name="Kim W."/>
        </authorList>
    </citation>
    <scope>NUCLEOTIDE SEQUENCE [LARGE SCALE GENOMIC DNA]</scope>
    <source>
        <strain evidence="2">SNU_AA5</strain>
        <tissue evidence="2">Soma without cirri and trophi</tissue>
    </source>
</reference>
<keyword evidence="1" id="KW-0472">Membrane</keyword>
<dbReference type="Proteomes" id="UP000440578">
    <property type="component" value="Unassembled WGS sequence"/>
</dbReference>
<dbReference type="Gene3D" id="1.20.1070.10">
    <property type="entry name" value="Rhodopsin 7-helix transmembrane proteins"/>
    <property type="match status" value="1"/>
</dbReference>
<evidence type="ECO:0008006" key="4">
    <source>
        <dbReference type="Google" id="ProtNLM"/>
    </source>
</evidence>
<sequence>MRMWAAAEAVIGWLVVLNSALPAAAVLRRRRLRQLLMYQLVASMSVGETVAGAVSVVLGTGQALAVPLSAWFCASAVHLRSAVAASTAVCFLCLSLERYITVVHGLRFYGAIFCLLAYIVNLAINVVVGVIGIEQGKRIHRQQTGVNGKFRHSLLQHKGYMAIAILSLMCCIFVFPNILMNLLQSLEIIDRTFVHKVTAALRLLSMVTDGWCLALLCPKLRKEYIAIFGCWKRRSRGRSSRQASINVISTPKSRLETVAGRRRRRAAASSDDDRLAAFARDLSDSWYSDLPPKLDAGGVSTSNANKKSTFIRLFSHRRLGVPSETPETQLDSLQLRSCHRNALQYGSI</sequence>
<accession>A0A6A4WG82</accession>
<feature type="transmembrane region" description="Helical" evidence="1">
    <location>
        <begin position="106"/>
        <end position="133"/>
    </location>
</feature>
<protein>
    <recommendedName>
        <fullName evidence="4">G-protein coupled receptors family 1 profile domain-containing protein</fullName>
    </recommendedName>
</protein>
<keyword evidence="3" id="KW-1185">Reference proteome</keyword>
<name>A0A6A4WG82_AMPAM</name>
<feature type="transmembrane region" description="Helical" evidence="1">
    <location>
        <begin position="49"/>
        <end position="74"/>
    </location>
</feature>
<evidence type="ECO:0000313" key="3">
    <source>
        <dbReference type="Proteomes" id="UP000440578"/>
    </source>
</evidence>
<keyword evidence="1" id="KW-0812">Transmembrane</keyword>
<dbReference type="SUPFAM" id="SSF81321">
    <property type="entry name" value="Family A G protein-coupled receptor-like"/>
    <property type="match status" value="1"/>
</dbReference>